<evidence type="ECO:0000256" key="3">
    <source>
        <dbReference type="ARBA" id="ARBA00008562"/>
    </source>
</evidence>
<dbReference type="EC" id="1.4.3.16" evidence="4 10"/>
<evidence type="ECO:0000256" key="7">
    <source>
        <dbReference type="ARBA" id="ARBA00022827"/>
    </source>
</evidence>
<evidence type="ECO:0000256" key="9">
    <source>
        <dbReference type="ARBA" id="ARBA00048305"/>
    </source>
</evidence>
<comment type="caution">
    <text evidence="15">The sequence shown here is derived from an EMBL/GenBank/DDBJ whole genome shotgun (WGS) entry which is preliminary data.</text>
</comment>
<keyword evidence="7 12" id="KW-0274">FAD</keyword>
<feature type="active site" description="Proton acceptor" evidence="11">
    <location>
        <position position="277"/>
    </location>
</feature>
<dbReference type="Gene3D" id="1.20.58.100">
    <property type="entry name" value="Fumarate reductase/succinate dehydrogenase flavoprotein-like, C-terminal domain"/>
    <property type="match status" value="1"/>
</dbReference>
<organism evidence="15 16">
    <name type="scientific">Seleniivibrio woodruffii</name>
    <dbReference type="NCBI Taxonomy" id="1078050"/>
    <lineage>
        <taxon>Bacteria</taxon>
        <taxon>Pseudomonadati</taxon>
        <taxon>Deferribacterota</taxon>
        <taxon>Deferribacteres</taxon>
        <taxon>Deferribacterales</taxon>
        <taxon>Geovibrionaceae</taxon>
        <taxon>Seleniivibrio</taxon>
    </lineage>
</organism>
<dbReference type="Pfam" id="PF00890">
    <property type="entry name" value="FAD_binding_2"/>
    <property type="match status" value="1"/>
</dbReference>
<dbReference type="GO" id="GO:0005737">
    <property type="term" value="C:cytoplasm"/>
    <property type="evidence" value="ECO:0007669"/>
    <property type="project" value="UniProtKB-SubCell"/>
</dbReference>
<reference evidence="15 16" key="1">
    <citation type="submission" date="2019-03" db="EMBL/GenBank/DDBJ databases">
        <title>Genomic Encyclopedia of Type Strains, Phase IV (KMG-IV): sequencing the most valuable type-strain genomes for metagenomic binning, comparative biology and taxonomic classification.</title>
        <authorList>
            <person name="Goeker M."/>
        </authorList>
    </citation>
    <scope>NUCLEOTIDE SEQUENCE [LARGE SCALE GENOMIC DNA]</scope>
    <source>
        <strain evidence="15 16">DSM 24984</strain>
    </source>
</reference>
<dbReference type="FunFam" id="3.90.700.10:FF:000002">
    <property type="entry name" value="L-aspartate oxidase"/>
    <property type="match status" value="1"/>
</dbReference>
<dbReference type="Pfam" id="PF02910">
    <property type="entry name" value="Succ_DH_flav_C"/>
    <property type="match status" value="1"/>
</dbReference>
<dbReference type="UniPathway" id="UPA00253">
    <property type="reaction ID" value="UER00326"/>
</dbReference>
<proteinExistence type="inferred from homology"/>
<comment type="catalytic activity">
    <reaction evidence="9">
        <text>L-aspartate + O2 = iminosuccinate + H2O2</text>
        <dbReference type="Rhea" id="RHEA:25876"/>
        <dbReference type="ChEBI" id="CHEBI:15379"/>
        <dbReference type="ChEBI" id="CHEBI:16240"/>
        <dbReference type="ChEBI" id="CHEBI:29991"/>
        <dbReference type="ChEBI" id="CHEBI:77875"/>
        <dbReference type="EC" id="1.4.3.16"/>
    </reaction>
    <physiologicalReaction direction="left-to-right" evidence="9">
        <dbReference type="Rhea" id="RHEA:25877"/>
    </physiologicalReaction>
</comment>
<dbReference type="Gene3D" id="3.90.700.10">
    <property type="entry name" value="Succinate dehydrogenase/fumarate reductase flavoprotein, catalytic domain"/>
    <property type="match status" value="1"/>
</dbReference>
<dbReference type="GO" id="GO:0008734">
    <property type="term" value="F:L-aspartate oxidase activity"/>
    <property type="evidence" value="ECO:0007669"/>
    <property type="project" value="UniProtKB-UniRule"/>
</dbReference>
<dbReference type="PRINTS" id="PR00368">
    <property type="entry name" value="FADPNR"/>
</dbReference>
<dbReference type="InterPro" id="IPR037099">
    <property type="entry name" value="Fum_R/Succ_DH_flav-like_C_sf"/>
</dbReference>
<dbReference type="PANTHER" id="PTHR42716">
    <property type="entry name" value="L-ASPARTATE OXIDASE"/>
    <property type="match status" value="1"/>
</dbReference>
<dbReference type="Gene3D" id="3.50.50.60">
    <property type="entry name" value="FAD/NAD(P)-binding domain"/>
    <property type="match status" value="1"/>
</dbReference>
<dbReference type="PANTHER" id="PTHR42716:SF2">
    <property type="entry name" value="L-ASPARTATE OXIDASE, CHLOROPLASTIC"/>
    <property type="match status" value="1"/>
</dbReference>
<feature type="domain" description="Fumarate reductase/succinate dehydrogenase flavoprotein-like C-terminal" evidence="14">
    <location>
        <begin position="423"/>
        <end position="507"/>
    </location>
</feature>
<sequence length="520" mass="57041">MKTFFYDYIVLGSGVAGLRAAIELAGFGSVAVVTKCFLGESSSEYAQGGVAVALSDDDDISLHIEDTLRAGDGLCDMKAVSTLVEQGPKYIKQLISWGAKFDMHGGVLEFSREAAHSVNRIIHAKGDATGHEIVRTLKEYSKNFGNIEKIEYTYAIDFIKDAPDSVCGVFALDEKTGEFKLYYAKAVIVATGGAGRLYRRTTNPAVVTGDGMAMAFRAGADMRDMEFYQFHPTGLSVPGAPAFLLSEAMRGEGGILRNVNMERFAAKYHPDGELAPRDVVSRAIFFEMKQTGSDHVFLDLTHLEKDFVRNRFPKIYTTCLEYNIDITVNPIPVSPAAHYYMGGIFTDEFGRSSLKGLYACGEAACNGVHGANRLASNSLLEGVVYGGRSAETAAADTMDKKVHAVELPAFETVSEERADGMVEEIQECMWDCVGVSRNSAGLARAKEYLGGHLTKYKNYVPVDRNTAEIRNMLTVGLLMANAADERKGSRGGHYRDDYPDRIADNWHIYFHNAEFNPVKN</sequence>
<gene>
    <name evidence="15" type="ORF">C8D98_1163</name>
</gene>
<dbReference type="InterPro" id="IPR005288">
    <property type="entry name" value="NadB"/>
</dbReference>
<dbReference type="InterPro" id="IPR015939">
    <property type="entry name" value="Fum_Rdtase/Succ_DH_flav-like_C"/>
</dbReference>
<evidence type="ECO:0000256" key="10">
    <source>
        <dbReference type="NCBIfam" id="TIGR00551"/>
    </source>
</evidence>
<evidence type="ECO:0000256" key="4">
    <source>
        <dbReference type="ARBA" id="ARBA00012173"/>
    </source>
</evidence>
<evidence type="ECO:0000256" key="8">
    <source>
        <dbReference type="ARBA" id="ARBA00023002"/>
    </source>
</evidence>
<comment type="similarity">
    <text evidence="3 12">Belongs to the FAD-dependent oxidoreductase 2 family. NadB subfamily.</text>
</comment>
<dbReference type="SUPFAM" id="SSF56425">
    <property type="entry name" value="Succinate dehydrogenase/fumarate reductase flavoprotein, catalytic domain"/>
    <property type="match status" value="1"/>
</dbReference>
<evidence type="ECO:0000313" key="16">
    <source>
        <dbReference type="Proteomes" id="UP000294614"/>
    </source>
</evidence>
<dbReference type="OrthoDB" id="9806724at2"/>
<keyword evidence="8 12" id="KW-0560">Oxidoreductase</keyword>
<feature type="domain" description="FAD-dependent oxidoreductase 2 FAD-binding" evidence="13">
    <location>
        <begin position="7"/>
        <end position="379"/>
    </location>
</feature>
<evidence type="ECO:0000256" key="1">
    <source>
        <dbReference type="ARBA" id="ARBA00001974"/>
    </source>
</evidence>
<comment type="cofactor">
    <cofactor evidence="1 12">
        <name>FAD</name>
        <dbReference type="ChEBI" id="CHEBI:57692"/>
    </cofactor>
</comment>
<evidence type="ECO:0000256" key="12">
    <source>
        <dbReference type="RuleBase" id="RU362049"/>
    </source>
</evidence>
<dbReference type="EMBL" id="SMGG01000003">
    <property type="protein sequence ID" value="TCK62633.1"/>
    <property type="molecule type" value="Genomic_DNA"/>
</dbReference>
<dbReference type="RefSeq" id="WP_132872832.1">
    <property type="nucleotide sequence ID" value="NZ_SMGG01000003.1"/>
</dbReference>
<evidence type="ECO:0000259" key="14">
    <source>
        <dbReference type="Pfam" id="PF02910"/>
    </source>
</evidence>
<evidence type="ECO:0000256" key="5">
    <source>
        <dbReference type="ARBA" id="ARBA00022630"/>
    </source>
</evidence>
<accession>A0A4R1KF33</accession>
<keyword evidence="5 12" id="KW-0285">Flavoprotein</keyword>
<dbReference type="Proteomes" id="UP000294614">
    <property type="component" value="Unassembled WGS sequence"/>
</dbReference>
<dbReference type="InterPro" id="IPR027477">
    <property type="entry name" value="Succ_DH/fumarate_Rdtase_cat_sf"/>
</dbReference>
<evidence type="ECO:0000259" key="13">
    <source>
        <dbReference type="Pfam" id="PF00890"/>
    </source>
</evidence>
<dbReference type="NCBIfam" id="TIGR00551">
    <property type="entry name" value="nadB"/>
    <property type="match status" value="1"/>
</dbReference>
<evidence type="ECO:0000256" key="6">
    <source>
        <dbReference type="ARBA" id="ARBA00022642"/>
    </source>
</evidence>
<dbReference type="SUPFAM" id="SSF51905">
    <property type="entry name" value="FAD/NAD(P)-binding domain"/>
    <property type="match status" value="1"/>
</dbReference>
<dbReference type="GO" id="GO:0034628">
    <property type="term" value="P:'de novo' NAD+ biosynthetic process from L-aspartate"/>
    <property type="evidence" value="ECO:0007669"/>
    <property type="project" value="TreeGrafter"/>
</dbReference>
<evidence type="ECO:0000313" key="15">
    <source>
        <dbReference type="EMBL" id="TCK62633.1"/>
    </source>
</evidence>
<dbReference type="InterPro" id="IPR036188">
    <property type="entry name" value="FAD/NAD-bd_sf"/>
</dbReference>
<protein>
    <recommendedName>
        <fullName evidence="4 10">L-aspartate oxidase</fullName>
        <ecNumber evidence="4 10">1.4.3.16</ecNumber>
    </recommendedName>
</protein>
<dbReference type="SUPFAM" id="SSF46977">
    <property type="entry name" value="Succinate dehydrogenase/fumarate reductase flavoprotein C-terminal domain"/>
    <property type="match status" value="1"/>
</dbReference>
<comment type="pathway">
    <text evidence="2 12">Cofactor biosynthesis; NAD(+) biosynthesis; iminoaspartate from L-aspartate (oxidase route): step 1/1.</text>
</comment>
<dbReference type="AlphaFoldDB" id="A0A4R1KF33"/>
<evidence type="ECO:0000256" key="11">
    <source>
        <dbReference type="PIRSR" id="PIRSR000171-1"/>
    </source>
</evidence>
<keyword evidence="16" id="KW-1185">Reference proteome</keyword>
<comment type="function">
    <text evidence="12">Catalyzes the oxidation of L-aspartate to iminoaspartate.</text>
</comment>
<keyword evidence="6 12" id="KW-0662">Pyridine nucleotide biosynthesis</keyword>
<dbReference type="InterPro" id="IPR003953">
    <property type="entry name" value="FAD-dep_OxRdtase_2_FAD-bd"/>
</dbReference>
<comment type="subcellular location">
    <subcellularLocation>
        <location evidence="12">Cytoplasm</location>
    </subcellularLocation>
</comment>
<dbReference type="PRINTS" id="PR00411">
    <property type="entry name" value="PNDRDTASEI"/>
</dbReference>
<dbReference type="PIRSF" id="PIRSF000171">
    <property type="entry name" value="SDHA_APRA_LASPO"/>
    <property type="match status" value="1"/>
</dbReference>
<name>A0A4R1KF33_9BACT</name>
<evidence type="ECO:0000256" key="2">
    <source>
        <dbReference type="ARBA" id="ARBA00004950"/>
    </source>
</evidence>